<dbReference type="GO" id="GO:0016787">
    <property type="term" value="F:hydrolase activity"/>
    <property type="evidence" value="ECO:0007669"/>
    <property type="project" value="UniProtKB-KW"/>
</dbReference>
<sequence length="308" mass="34646">MEIKKWTYEEYPSFDEEVEGAIRIPTAGNEKGTYIYSNVEYANIDGVALHLQIITPQTRNMKKETEKYPCIVYVQGSAWMKQNINAKLGLLARLAEKGYVIAVVEYRDSGIASFPAVAIDTRNAIRFMKLHGAEYMVDTEKMFVGGDSSGGHAAFFSQIIQDDYEDTNLYPGINADVKGLISFYGACSVMLEDGMPSTIDHHLPESPEGKQMGGVNLRNHPELCRKLSVECNIDENTKLPPVLMFHGTKDRTINPRVSVAVYDRLKQCGKEVKLYFLEGADHGGSEFWTEKIQKIVIQFMQDHMQDPA</sequence>
<dbReference type="InterPro" id="IPR049492">
    <property type="entry name" value="BD-FAE-like_dom"/>
</dbReference>
<dbReference type="RefSeq" id="WP_308450790.1">
    <property type="nucleotide sequence ID" value="NZ_JAJEPU010000008.1"/>
</dbReference>
<evidence type="ECO:0000259" key="2">
    <source>
        <dbReference type="Pfam" id="PF20434"/>
    </source>
</evidence>
<organism evidence="3 4">
    <name type="scientific">Brotaphodocola catenula</name>
    <dbReference type="NCBI Taxonomy" id="2885361"/>
    <lineage>
        <taxon>Bacteria</taxon>
        <taxon>Bacillati</taxon>
        <taxon>Bacillota</taxon>
        <taxon>Clostridia</taxon>
        <taxon>Lachnospirales</taxon>
        <taxon>Lachnospiraceae</taxon>
        <taxon>Brotaphodocola</taxon>
    </lineage>
</organism>
<dbReference type="PANTHER" id="PTHR48081">
    <property type="entry name" value="AB HYDROLASE SUPERFAMILY PROTEIN C4A8.06C"/>
    <property type="match status" value="1"/>
</dbReference>
<keyword evidence="4" id="KW-1185">Reference proteome</keyword>
<protein>
    <submittedName>
        <fullName evidence="3">Alpha/beta hydrolase</fullName>
    </submittedName>
</protein>
<evidence type="ECO:0000313" key="4">
    <source>
        <dbReference type="Proteomes" id="UP001198962"/>
    </source>
</evidence>
<dbReference type="InterPro" id="IPR029058">
    <property type="entry name" value="AB_hydrolase_fold"/>
</dbReference>
<accession>A0AAE3DJF7</accession>
<comment type="caution">
    <text evidence="3">The sequence shown here is derived from an EMBL/GenBank/DDBJ whole genome shotgun (WGS) entry which is preliminary data.</text>
</comment>
<gene>
    <name evidence="3" type="ORF">LKD32_04010</name>
</gene>
<evidence type="ECO:0000313" key="3">
    <source>
        <dbReference type="EMBL" id="MCC2164057.1"/>
    </source>
</evidence>
<feature type="domain" description="BD-FAE-like" evidence="2">
    <location>
        <begin position="62"/>
        <end position="265"/>
    </location>
</feature>
<dbReference type="Pfam" id="PF20434">
    <property type="entry name" value="BD-FAE"/>
    <property type="match status" value="1"/>
</dbReference>
<dbReference type="InterPro" id="IPR050300">
    <property type="entry name" value="GDXG_lipolytic_enzyme"/>
</dbReference>
<dbReference type="PANTHER" id="PTHR48081:SF13">
    <property type="entry name" value="ALPHA_BETA HYDROLASE"/>
    <property type="match status" value="1"/>
</dbReference>
<dbReference type="SUPFAM" id="SSF53474">
    <property type="entry name" value="alpha/beta-Hydrolases"/>
    <property type="match status" value="1"/>
</dbReference>
<dbReference type="AlphaFoldDB" id="A0AAE3DJF7"/>
<dbReference type="Gene3D" id="3.40.50.1820">
    <property type="entry name" value="alpha/beta hydrolase"/>
    <property type="match status" value="1"/>
</dbReference>
<evidence type="ECO:0000256" key="1">
    <source>
        <dbReference type="ARBA" id="ARBA00022801"/>
    </source>
</evidence>
<name>A0AAE3DJF7_9FIRM</name>
<proteinExistence type="predicted"/>
<dbReference type="Proteomes" id="UP001198962">
    <property type="component" value="Unassembled WGS sequence"/>
</dbReference>
<reference evidence="3" key="1">
    <citation type="submission" date="2021-10" db="EMBL/GenBank/DDBJ databases">
        <title>Anaerobic single-cell dispensing facilitates the cultivation of human gut bacteria.</title>
        <authorList>
            <person name="Afrizal A."/>
        </authorList>
    </citation>
    <scope>NUCLEOTIDE SEQUENCE</scope>
    <source>
        <strain evidence="3">CLA-AA-H274</strain>
    </source>
</reference>
<dbReference type="EMBL" id="JAJEPU010000008">
    <property type="protein sequence ID" value="MCC2164057.1"/>
    <property type="molecule type" value="Genomic_DNA"/>
</dbReference>
<keyword evidence="1 3" id="KW-0378">Hydrolase</keyword>